<protein>
    <recommendedName>
        <fullName evidence="5">HTH cro/C1-type domain-containing protein</fullName>
    </recommendedName>
</protein>
<dbReference type="EMBL" id="FPIZ01000001">
    <property type="protein sequence ID" value="SFW16850.1"/>
    <property type="molecule type" value="Genomic_DNA"/>
</dbReference>
<organism evidence="1 3">
    <name type="scientific">Chitinophaga sancti</name>
    <dbReference type="NCBI Taxonomy" id="1004"/>
    <lineage>
        <taxon>Bacteria</taxon>
        <taxon>Pseudomonadati</taxon>
        <taxon>Bacteroidota</taxon>
        <taxon>Chitinophagia</taxon>
        <taxon>Chitinophagales</taxon>
        <taxon>Chitinophagaceae</taxon>
        <taxon>Chitinophaga</taxon>
    </lineage>
</organism>
<dbReference type="Proteomes" id="UP000183788">
    <property type="component" value="Unassembled WGS sequence"/>
</dbReference>
<dbReference type="RefSeq" id="WP_072356893.1">
    <property type="nucleotide sequence ID" value="NZ_CP139972.1"/>
</dbReference>
<gene>
    <name evidence="1" type="ORF">SAMN05661012_00363</name>
    <name evidence="2" type="ORF">SR876_32565</name>
</gene>
<sequence>MAEKLFIANQRMLQLIEFGIENELASTQKEFLEKIGFAPGNIGQVRSGIRSFTIEQILTAASITGANMNWVFGLEKNMLRDEKKLTPLESLKLAVTQIEEELQPKKKR</sequence>
<reference evidence="2 4" key="2">
    <citation type="submission" date="2023-11" db="EMBL/GenBank/DDBJ databases">
        <title>MicrobeMod: A computational toolkit for identifying prokaryotic methylation and restriction-modification with nanopore sequencing.</title>
        <authorList>
            <person name="Crits-Christoph A."/>
            <person name="Kang S.C."/>
            <person name="Lee H."/>
            <person name="Ostrov N."/>
        </authorList>
    </citation>
    <scope>NUCLEOTIDE SEQUENCE [LARGE SCALE GENOMIC DNA]</scope>
    <source>
        <strain evidence="2 4">ATCC 23090</strain>
    </source>
</reference>
<dbReference type="OrthoDB" id="680443at2"/>
<name>A0A1K1M141_9BACT</name>
<keyword evidence="4" id="KW-1185">Reference proteome</keyword>
<dbReference type="STRING" id="1004.SAMN05661012_00363"/>
<dbReference type="Gene3D" id="1.10.260.40">
    <property type="entry name" value="lambda repressor-like DNA-binding domains"/>
    <property type="match status" value="1"/>
</dbReference>
<evidence type="ECO:0000313" key="3">
    <source>
        <dbReference type="Proteomes" id="UP000183788"/>
    </source>
</evidence>
<evidence type="ECO:0008006" key="5">
    <source>
        <dbReference type="Google" id="ProtNLM"/>
    </source>
</evidence>
<dbReference type="InterPro" id="IPR010982">
    <property type="entry name" value="Lambda_DNA-bd_dom_sf"/>
</dbReference>
<proteinExistence type="predicted"/>
<dbReference type="Proteomes" id="UP001326715">
    <property type="component" value="Chromosome"/>
</dbReference>
<dbReference type="AlphaFoldDB" id="A0A1K1M141"/>
<evidence type="ECO:0000313" key="1">
    <source>
        <dbReference type="EMBL" id="SFW16850.1"/>
    </source>
</evidence>
<evidence type="ECO:0000313" key="2">
    <source>
        <dbReference type="EMBL" id="WQG89668.1"/>
    </source>
</evidence>
<evidence type="ECO:0000313" key="4">
    <source>
        <dbReference type="Proteomes" id="UP001326715"/>
    </source>
</evidence>
<dbReference type="EMBL" id="CP140154">
    <property type="protein sequence ID" value="WQG89668.1"/>
    <property type="molecule type" value="Genomic_DNA"/>
</dbReference>
<accession>A0A1K1M141</accession>
<reference evidence="1 3" key="1">
    <citation type="submission" date="2016-11" db="EMBL/GenBank/DDBJ databases">
        <authorList>
            <person name="Jaros S."/>
            <person name="Januszkiewicz K."/>
            <person name="Wedrychowicz H."/>
        </authorList>
    </citation>
    <scope>NUCLEOTIDE SEQUENCE [LARGE SCALE GENOMIC DNA]</scope>
    <source>
        <strain evidence="1 3">DSM 784</strain>
    </source>
</reference>
<dbReference type="GO" id="GO:0003677">
    <property type="term" value="F:DNA binding"/>
    <property type="evidence" value="ECO:0007669"/>
    <property type="project" value="InterPro"/>
</dbReference>